<protein>
    <submittedName>
        <fullName evidence="4">Uncharacterized protein</fullName>
    </submittedName>
</protein>
<proteinExistence type="predicted"/>
<dbReference type="PANTHER" id="PTHR24223">
    <property type="entry name" value="ATP-BINDING CASSETTE SUB-FAMILY C"/>
    <property type="match status" value="1"/>
</dbReference>
<evidence type="ECO:0000256" key="3">
    <source>
        <dbReference type="SAM" id="Phobius"/>
    </source>
</evidence>
<keyword evidence="3" id="KW-0472">Membrane</keyword>
<dbReference type="PANTHER" id="PTHR24223:SF108">
    <property type="entry name" value="ABC TRANSPORTER C FAMILY MEMBER 8"/>
    <property type="match status" value="1"/>
</dbReference>
<gene>
    <name evidence="4" type="ORF">LWI29_037861</name>
</gene>
<reference evidence="4" key="1">
    <citation type="journal article" date="2022" name="Plant J.">
        <title>Strategies of tolerance reflected in two North American maple genomes.</title>
        <authorList>
            <person name="McEvoy S.L."/>
            <person name="Sezen U.U."/>
            <person name="Trouern-Trend A."/>
            <person name="McMahon S.M."/>
            <person name="Schaberg P.G."/>
            <person name="Yang J."/>
            <person name="Wegrzyn J.L."/>
            <person name="Swenson N.G."/>
        </authorList>
    </citation>
    <scope>NUCLEOTIDE SEQUENCE</scope>
    <source>
        <strain evidence="4">NS2018</strain>
    </source>
</reference>
<comment type="caution">
    <text evidence="4">The sequence shown here is derived from an EMBL/GenBank/DDBJ whole genome shotgun (WGS) entry which is preliminary data.</text>
</comment>
<dbReference type="EMBL" id="JAUESC010000381">
    <property type="protein sequence ID" value="KAK0591278.1"/>
    <property type="molecule type" value="Genomic_DNA"/>
</dbReference>
<dbReference type="InterPro" id="IPR050173">
    <property type="entry name" value="ABC_transporter_C-like"/>
</dbReference>
<dbReference type="Proteomes" id="UP001168877">
    <property type="component" value="Unassembled WGS sequence"/>
</dbReference>
<feature type="transmembrane region" description="Helical" evidence="3">
    <location>
        <begin position="189"/>
        <end position="206"/>
    </location>
</feature>
<evidence type="ECO:0000313" key="5">
    <source>
        <dbReference type="Proteomes" id="UP001168877"/>
    </source>
</evidence>
<accession>A0AA39SI43</accession>
<keyword evidence="3" id="KW-1133">Transmembrane helix</keyword>
<organism evidence="4 5">
    <name type="scientific">Acer saccharum</name>
    <name type="common">Sugar maple</name>
    <dbReference type="NCBI Taxonomy" id="4024"/>
    <lineage>
        <taxon>Eukaryota</taxon>
        <taxon>Viridiplantae</taxon>
        <taxon>Streptophyta</taxon>
        <taxon>Embryophyta</taxon>
        <taxon>Tracheophyta</taxon>
        <taxon>Spermatophyta</taxon>
        <taxon>Magnoliopsida</taxon>
        <taxon>eudicotyledons</taxon>
        <taxon>Gunneridae</taxon>
        <taxon>Pentapetalae</taxon>
        <taxon>rosids</taxon>
        <taxon>malvids</taxon>
        <taxon>Sapindales</taxon>
        <taxon>Sapindaceae</taxon>
        <taxon>Hippocastanoideae</taxon>
        <taxon>Acereae</taxon>
        <taxon>Acer</taxon>
    </lineage>
</organism>
<dbReference type="GO" id="GO:0005524">
    <property type="term" value="F:ATP binding"/>
    <property type="evidence" value="ECO:0007669"/>
    <property type="project" value="UniProtKB-KW"/>
</dbReference>
<evidence type="ECO:0000256" key="1">
    <source>
        <dbReference type="ARBA" id="ARBA00022741"/>
    </source>
</evidence>
<keyword evidence="3" id="KW-0812">Transmembrane</keyword>
<keyword evidence="1" id="KW-0547">Nucleotide-binding</keyword>
<keyword evidence="2" id="KW-0067">ATP-binding</keyword>
<evidence type="ECO:0000313" key="4">
    <source>
        <dbReference type="EMBL" id="KAK0591278.1"/>
    </source>
</evidence>
<dbReference type="GO" id="GO:0042626">
    <property type="term" value="F:ATPase-coupled transmembrane transporter activity"/>
    <property type="evidence" value="ECO:0007669"/>
    <property type="project" value="TreeGrafter"/>
</dbReference>
<dbReference type="GO" id="GO:0016020">
    <property type="term" value="C:membrane"/>
    <property type="evidence" value="ECO:0007669"/>
    <property type="project" value="TreeGrafter"/>
</dbReference>
<sequence>MKSAPLDDATIFTVLAILRSMSEPVKWIPKAFSMLIEMKISMNHLNVFLLDDELSNKESKSLEHSSDICAEIKRNFSWEPKLAVPTLRDISLEVKSRQKIVVYGHRFFQIKEVGDDDEICSNNGNLPKATKTFWSCKEKALNWKDCKLCCSQCLLNDRINVLVSSGMESFDATFSYYWCSFQGGRSQCNLWFVLVLIIGFLNIHFAKTYNKCQSLFKVAQGERLRAMFDVLNNMKIIKL</sequence>
<dbReference type="AlphaFoldDB" id="A0AA39SI43"/>
<name>A0AA39SI43_ACESA</name>
<evidence type="ECO:0000256" key="2">
    <source>
        <dbReference type="ARBA" id="ARBA00022840"/>
    </source>
</evidence>
<keyword evidence="5" id="KW-1185">Reference proteome</keyword>
<reference evidence="4" key="2">
    <citation type="submission" date="2023-06" db="EMBL/GenBank/DDBJ databases">
        <authorList>
            <person name="Swenson N.G."/>
            <person name="Wegrzyn J.L."/>
            <person name="Mcevoy S.L."/>
        </authorList>
    </citation>
    <scope>NUCLEOTIDE SEQUENCE</scope>
    <source>
        <strain evidence="4">NS2018</strain>
        <tissue evidence="4">Leaf</tissue>
    </source>
</reference>